<evidence type="ECO:0000256" key="3">
    <source>
        <dbReference type="ARBA" id="ARBA00022857"/>
    </source>
</evidence>
<dbReference type="EMBL" id="QKZL01000005">
    <property type="protein sequence ID" value="PZX17155.1"/>
    <property type="molecule type" value="Genomic_DNA"/>
</dbReference>
<dbReference type="GO" id="GO:0004764">
    <property type="term" value="F:shikimate 3-dehydrogenase (NADP+) activity"/>
    <property type="evidence" value="ECO:0007669"/>
    <property type="project" value="UniProtKB-EC"/>
</dbReference>
<dbReference type="InterPro" id="IPR013708">
    <property type="entry name" value="Shikimate_DH-bd_N"/>
</dbReference>
<keyword evidence="3" id="KW-0521">NADP</keyword>
<evidence type="ECO:0000256" key="1">
    <source>
        <dbReference type="ARBA" id="ARBA00004871"/>
    </source>
</evidence>
<evidence type="ECO:0000256" key="2">
    <source>
        <dbReference type="ARBA" id="ARBA00012962"/>
    </source>
</evidence>
<feature type="domain" description="Shikimate dehydrogenase substrate binding N-terminal" evidence="8">
    <location>
        <begin position="23"/>
        <end position="106"/>
    </location>
</feature>
<evidence type="ECO:0000256" key="6">
    <source>
        <dbReference type="ARBA" id="ARBA00049442"/>
    </source>
</evidence>
<evidence type="ECO:0000256" key="4">
    <source>
        <dbReference type="ARBA" id="ARBA00023002"/>
    </source>
</evidence>
<sequence>MEERSGAAGGPPEVTGRTRLYAILADPIAHVKTPQTMHALFARHGIDGVLVPMHVAPDDLAVTLDGLRGLRNFGGFIATVPHKGAMRDLCDEVSAEAEAIGAVNCVRRDPDGRMIGAMLDGTGFVEGLASEGIDLDGRRVLLAGAGGAASAIAFSVASRGAARLTIANRTVEKAERLAERVRAHYPGLEVSALGSDADPGAQEIVVNATSLGMRPDDPLPVPRSVLERAEVVAEVIMDPVETPLLAAARAAGCRAHPGLPMLERQIELMARHMGALT</sequence>
<dbReference type="RefSeq" id="WP_111536925.1">
    <property type="nucleotide sequence ID" value="NZ_QKZL01000005.1"/>
</dbReference>
<evidence type="ECO:0000259" key="8">
    <source>
        <dbReference type="Pfam" id="PF08501"/>
    </source>
</evidence>
<keyword evidence="5" id="KW-0028">Amino-acid biosynthesis</keyword>
<dbReference type="Gene3D" id="3.40.50.720">
    <property type="entry name" value="NAD(P)-binding Rossmann-like Domain"/>
    <property type="match status" value="1"/>
</dbReference>
<evidence type="ECO:0000313" key="9">
    <source>
        <dbReference type="EMBL" id="PZX17155.1"/>
    </source>
</evidence>
<comment type="catalytic activity">
    <reaction evidence="6">
        <text>shikimate + NADP(+) = 3-dehydroshikimate + NADPH + H(+)</text>
        <dbReference type="Rhea" id="RHEA:17737"/>
        <dbReference type="ChEBI" id="CHEBI:15378"/>
        <dbReference type="ChEBI" id="CHEBI:16630"/>
        <dbReference type="ChEBI" id="CHEBI:36208"/>
        <dbReference type="ChEBI" id="CHEBI:57783"/>
        <dbReference type="ChEBI" id="CHEBI:58349"/>
        <dbReference type="EC" id="1.1.1.25"/>
    </reaction>
</comment>
<dbReference type="InterPro" id="IPR006151">
    <property type="entry name" value="Shikm_DH/Glu-tRNA_Rdtase"/>
</dbReference>
<proteinExistence type="predicted"/>
<dbReference type="InterPro" id="IPR046346">
    <property type="entry name" value="Aminoacid_DH-like_N_sf"/>
</dbReference>
<reference evidence="9 10" key="1">
    <citation type="submission" date="2018-06" db="EMBL/GenBank/DDBJ databases">
        <title>Genomic Encyclopedia of Archaeal and Bacterial Type Strains, Phase II (KMG-II): from individual species to whole genera.</title>
        <authorList>
            <person name="Goeker M."/>
        </authorList>
    </citation>
    <scope>NUCLEOTIDE SEQUENCE [LARGE SCALE GENOMIC DNA]</scope>
    <source>
        <strain evidence="9 10">DSM 22009</strain>
    </source>
</reference>
<dbReference type="Gene3D" id="3.40.50.10860">
    <property type="entry name" value="Leucine Dehydrogenase, chain A, domain 1"/>
    <property type="match status" value="1"/>
</dbReference>
<accession>A0A2W7N9Q7</accession>
<evidence type="ECO:0000256" key="5">
    <source>
        <dbReference type="ARBA" id="ARBA00023141"/>
    </source>
</evidence>
<dbReference type="SUPFAM" id="SSF51735">
    <property type="entry name" value="NAD(P)-binding Rossmann-fold domains"/>
    <property type="match status" value="1"/>
</dbReference>
<keyword evidence="4" id="KW-0560">Oxidoreductase</keyword>
<keyword evidence="5" id="KW-0057">Aromatic amino acid biosynthesis</keyword>
<name>A0A2W7N9Q7_9RHOB</name>
<dbReference type="Pfam" id="PF01488">
    <property type="entry name" value="Shikimate_DH"/>
    <property type="match status" value="1"/>
</dbReference>
<evidence type="ECO:0000259" key="7">
    <source>
        <dbReference type="Pfam" id="PF01488"/>
    </source>
</evidence>
<dbReference type="GO" id="GO:0009423">
    <property type="term" value="P:chorismate biosynthetic process"/>
    <property type="evidence" value="ECO:0007669"/>
    <property type="project" value="UniProtKB-UniPathway"/>
</dbReference>
<dbReference type="GO" id="GO:0019632">
    <property type="term" value="P:shikimate metabolic process"/>
    <property type="evidence" value="ECO:0007669"/>
    <property type="project" value="TreeGrafter"/>
</dbReference>
<keyword evidence="10" id="KW-1185">Reference proteome</keyword>
<dbReference type="CDD" id="cd01065">
    <property type="entry name" value="NAD_bind_Shikimate_DH"/>
    <property type="match status" value="1"/>
</dbReference>
<dbReference type="GO" id="GO:0050661">
    <property type="term" value="F:NADP binding"/>
    <property type="evidence" value="ECO:0007669"/>
    <property type="project" value="TreeGrafter"/>
</dbReference>
<dbReference type="SUPFAM" id="SSF53223">
    <property type="entry name" value="Aminoacid dehydrogenase-like, N-terminal domain"/>
    <property type="match status" value="1"/>
</dbReference>
<feature type="domain" description="Quinate/shikimate 5-dehydrogenase/glutamyl-tRNA reductase" evidence="7">
    <location>
        <begin position="133"/>
        <end position="193"/>
    </location>
</feature>
<comment type="pathway">
    <text evidence="1">Metabolic intermediate biosynthesis; chorismate biosynthesis; chorismate from D-erythrose 4-phosphate and phosphoenolpyruvate: step 4/7.</text>
</comment>
<dbReference type="InterPro" id="IPR036291">
    <property type="entry name" value="NAD(P)-bd_dom_sf"/>
</dbReference>
<protein>
    <recommendedName>
        <fullName evidence="2">shikimate dehydrogenase (NADP(+))</fullName>
        <ecNumber evidence="2">1.1.1.25</ecNumber>
    </recommendedName>
</protein>
<dbReference type="PANTHER" id="PTHR21089">
    <property type="entry name" value="SHIKIMATE DEHYDROGENASE"/>
    <property type="match status" value="1"/>
</dbReference>
<evidence type="ECO:0000313" key="10">
    <source>
        <dbReference type="Proteomes" id="UP000248916"/>
    </source>
</evidence>
<dbReference type="OrthoDB" id="7873617at2"/>
<dbReference type="Pfam" id="PF08501">
    <property type="entry name" value="Shikimate_dh_N"/>
    <property type="match status" value="1"/>
</dbReference>
<dbReference type="EC" id="1.1.1.25" evidence="2"/>
<dbReference type="Proteomes" id="UP000248916">
    <property type="component" value="Unassembled WGS sequence"/>
</dbReference>
<comment type="caution">
    <text evidence="9">The sequence shown here is derived from an EMBL/GenBank/DDBJ whole genome shotgun (WGS) entry which is preliminary data.</text>
</comment>
<dbReference type="PANTHER" id="PTHR21089:SF1">
    <property type="entry name" value="BIFUNCTIONAL 3-DEHYDROQUINATE DEHYDRATASE_SHIKIMATE DEHYDROGENASE, CHLOROPLASTIC"/>
    <property type="match status" value="1"/>
</dbReference>
<dbReference type="AlphaFoldDB" id="A0A2W7N9Q7"/>
<gene>
    <name evidence="9" type="ORF">LX81_01787</name>
</gene>
<dbReference type="GO" id="GO:0009073">
    <property type="term" value="P:aromatic amino acid family biosynthetic process"/>
    <property type="evidence" value="ECO:0007669"/>
    <property type="project" value="UniProtKB-KW"/>
</dbReference>
<organism evidence="9 10">
    <name type="scientific">Palleronia aestuarii</name>
    <dbReference type="NCBI Taxonomy" id="568105"/>
    <lineage>
        <taxon>Bacteria</taxon>
        <taxon>Pseudomonadati</taxon>
        <taxon>Pseudomonadota</taxon>
        <taxon>Alphaproteobacteria</taxon>
        <taxon>Rhodobacterales</taxon>
        <taxon>Roseobacteraceae</taxon>
        <taxon>Palleronia</taxon>
    </lineage>
</organism>
<dbReference type="GO" id="GO:0005829">
    <property type="term" value="C:cytosol"/>
    <property type="evidence" value="ECO:0007669"/>
    <property type="project" value="TreeGrafter"/>
</dbReference>
<dbReference type="UniPathway" id="UPA00053">
    <property type="reaction ID" value="UER00087"/>
</dbReference>
<dbReference type="InterPro" id="IPR022893">
    <property type="entry name" value="Shikimate_DH_fam"/>
</dbReference>